<dbReference type="AlphaFoldDB" id="A0AA94JED4"/>
<keyword evidence="1" id="KW-0812">Transmembrane</keyword>
<reference evidence="3" key="1">
    <citation type="journal article" date="2018" name="Front. Microbiol.">
        <title>Genome-Based Analysis Reveals the Taxonomy and Diversity of the Family Idiomarinaceae.</title>
        <authorList>
            <person name="Liu Y."/>
            <person name="Lai Q."/>
            <person name="Shao Z."/>
        </authorList>
    </citation>
    <scope>NUCLEOTIDE SEQUENCE [LARGE SCALE GENOMIC DNA]</scope>
    <source>
        <strain evidence="3">SN-14</strain>
    </source>
</reference>
<dbReference type="Proteomes" id="UP000286680">
    <property type="component" value="Unassembled WGS sequence"/>
</dbReference>
<evidence type="ECO:0000256" key="1">
    <source>
        <dbReference type="SAM" id="Phobius"/>
    </source>
</evidence>
<feature type="transmembrane region" description="Helical" evidence="1">
    <location>
        <begin position="29"/>
        <end position="45"/>
    </location>
</feature>
<evidence type="ECO:0000313" key="2">
    <source>
        <dbReference type="EMBL" id="RUO44536.1"/>
    </source>
</evidence>
<protein>
    <submittedName>
        <fullName evidence="2">Uncharacterized protein</fullName>
    </submittedName>
</protein>
<sequence>MGGLVAIAIATIFFIIEITEDYGGTISDVPAYAMYALLVIGLDLYRRLSFYFRHADDQLTLAKDSLTLCRKGVKKVIKPSDLKKIKIDKGAGFVTLVSYGEVATRIQPWMFGKTAGKFKRILKEFGFN</sequence>
<comment type="caution">
    <text evidence="2">The sequence shown here is derived from an EMBL/GenBank/DDBJ whole genome shotgun (WGS) entry which is preliminary data.</text>
</comment>
<keyword evidence="3" id="KW-1185">Reference proteome</keyword>
<accession>A0AA94JED4</accession>
<name>A0AA94JED4_9GAMM</name>
<keyword evidence="1" id="KW-1133">Transmembrane helix</keyword>
<organism evidence="2 3">
    <name type="scientific">Idiomarina aquatica</name>
    <dbReference type="NCBI Taxonomy" id="1327752"/>
    <lineage>
        <taxon>Bacteria</taxon>
        <taxon>Pseudomonadati</taxon>
        <taxon>Pseudomonadota</taxon>
        <taxon>Gammaproteobacteria</taxon>
        <taxon>Alteromonadales</taxon>
        <taxon>Idiomarinaceae</taxon>
        <taxon>Idiomarina</taxon>
    </lineage>
</organism>
<evidence type="ECO:0000313" key="3">
    <source>
        <dbReference type="Proteomes" id="UP000286680"/>
    </source>
</evidence>
<gene>
    <name evidence="2" type="ORF">CWE23_00365</name>
</gene>
<proteinExistence type="predicted"/>
<dbReference type="EMBL" id="PIPS01000001">
    <property type="protein sequence ID" value="RUO44536.1"/>
    <property type="molecule type" value="Genomic_DNA"/>
</dbReference>
<keyword evidence="1" id="KW-0472">Membrane</keyword>